<evidence type="ECO:0000256" key="4">
    <source>
        <dbReference type="ARBA" id="ARBA00023015"/>
    </source>
</evidence>
<dbReference type="Gene3D" id="2.30.30.110">
    <property type="match status" value="1"/>
</dbReference>
<dbReference type="InterPro" id="IPR011067">
    <property type="entry name" value="Plasmid_toxin/cell-grow_inhib"/>
</dbReference>
<dbReference type="Pfam" id="PF01845">
    <property type="entry name" value="CcdB"/>
    <property type="match status" value="1"/>
</dbReference>
<name>A4TXE3_9PROT</name>
<evidence type="ECO:0000256" key="1">
    <source>
        <dbReference type="ARBA" id="ARBA00005230"/>
    </source>
</evidence>
<evidence type="ECO:0000256" key="7">
    <source>
        <dbReference type="ARBA" id="ARBA00033135"/>
    </source>
</evidence>
<evidence type="ECO:0000256" key="5">
    <source>
        <dbReference type="ARBA" id="ARBA00023163"/>
    </source>
</evidence>
<evidence type="ECO:0000256" key="2">
    <source>
        <dbReference type="ARBA" id="ARBA00015075"/>
    </source>
</evidence>
<gene>
    <name evidence="8" type="ORF">MGR_1620</name>
</gene>
<dbReference type="GO" id="GO:0006276">
    <property type="term" value="P:plasmid maintenance"/>
    <property type="evidence" value="ECO:0007669"/>
    <property type="project" value="InterPro"/>
</dbReference>
<dbReference type="GO" id="GO:0008657">
    <property type="term" value="F:DNA topoisomerase type II (double strand cut, ATP-hydrolyzing) inhibitor activity"/>
    <property type="evidence" value="ECO:0007669"/>
    <property type="project" value="InterPro"/>
</dbReference>
<comment type="similarity">
    <text evidence="1">Belongs to the CcdB toxin family.</text>
</comment>
<protein>
    <recommendedName>
        <fullName evidence="2">Toxin CcdB</fullName>
    </recommendedName>
    <alternativeName>
        <fullName evidence="7">Cytotoxic protein CcdB</fullName>
    </alternativeName>
    <alternativeName>
        <fullName evidence="6">Protein LetD</fullName>
    </alternativeName>
</protein>
<accession>A4TXE3</accession>
<dbReference type="RefSeq" id="WP_106003292.1">
    <property type="nucleotide sequence ID" value="NZ_CP027527.1"/>
</dbReference>
<keyword evidence="4" id="KW-0805">Transcription regulation</keyword>
<dbReference type="AlphaFoldDB" id="A4TXE3"/>
<evidence type="ECO:0000256" key="3">
    <source>
        <dbReference type="ARBA" id="ARBA00022491"/>
    </source>
</evidence>
<evidence type="ECO:0000313" key="8">
    <source>
        <dbReference type="EMBL" id="CAM75300.1"/>
    </source>
</evidence>
<organism evidence="8">
    <name type="scientific">Magnetospirillum gryphiswaldense</name>
    <dbReference type="NCBI Taxonomy" id="55518"/>
    <lineage>
        <taxon>Bacteria</taxon>
        <taxon>Pseudomonadati</taxon>
        <taxon>Pseudomonadota</taxon>
        <taxon>Alphaproteobacteria</taxon>
        <taxon>Rhodospirillales</taxon>
        <taxon>Rhodospirillaceae</taxon>
        <taxon>Magnetospirillum</taxon>
    </lineage>
</organism>
<keyword evidence="3" id="KW-0678">Repressor</keyword>
<keyword evidence="5" id="KW-0804">Transcription</keyword>
<sequence length="103" mass="11166">MAQFDIYTNPANGMEGGAPFVVDVQSDHLAGLPTRMIVPLAVPDDFQPIRHLNPPMEVGDERFALMTQFMAAIPRQVLGTPVGSLADRRATILAALDFLFTGI</sequence>
<evidence type="ECO:0000256" key="6">
    <source>
        <dbReference type="ARBA" id="ARBA00029628"/>
    </source>
</evidence>
<reference evidence="8" key="1">
    <citation type="journal article" date="2007" name="J. Bacteriol.">
        <title>Comparative genome analysis of four magnetotactic bacteria reveals a complex set of group-specific genes implicated in magnetosome biomineralization and function.</title>
        <authorList>
            <person name="Richter M."/>
            <person name="Kube M."/>
            <person name="Bazylinski D.A."/>
            <person name="Lombardot T."/>
            <person name="Gloeckner F.O."/>
            <person name="Reinhardt R."/>
            <person name="Schueler D."/>
        </authorList>
    </citation>
    <scope>NUCLEOTIDE SEQUENCE</scope>
    <source>
        <strain evidence="8">MSR-1</strain>
    </source>
</reference>
<proteinExistence type="inferred from homology"/>
<dbReference type="InterPro" id="IPR002712">
    <property type="entry name" value="CcdB"/>
</dbReference>
<dbReference type="SUPFAM" id="SSF50118">
    <property type="entry name" value="Cell growth inhibitor/plasmid maintenance toxic component"/>
    <property type="match status" value="1"/>
</dbReference>
<dbReference type="EMBL" id="CU459003">
    <property type="protein sequence ID" value="CAM75300.1"/>
    <property type="molecule type" value="Genomic_DNA"/>
</dbReference>